<dbReference type="PANTHER" id="PTHR12302:SF3">
    <property type="entry name" value="SERINE_THREONINE-PROTEIN KINASE 31"/>
    <property type="match status" value="1"/>
</dbReference>
<protein>
    <recommendedName>
        <fullName evidence="4">TNase-like domain-containing protein</fullName>
    </recommendedName>
</protein>
<evidence type="ECO:0000259" key="4">
    <source>
        <dbReference type="Pfam" id="PF00565"/>
    </source>
</evidence>
<dbReference type="AlphaFoldDB" id="X1FCL7"/>
<evidence type="ECO:0000256" key="3">
    <source>
        <dbReference type="ARBA" id="ARBA00022801"/>
    </source>
</evidence>
<evidence type="ECO:0000256" key="2">
    <source>
        <dbReference type="ARBA" id="ARBA00022759"/>
    </source>
</evidence>
<feature type="domain" description="TNase-like" evidence="4">
    <location>
        <begin position="26"/>
        <end position="90"/>
    </location>
</feature>
<dbReference type="SUPFAM" id="SSF50199">
    <property type="entry name" value="Staphylococcal nuclease"/>
    <property type="match status" value="1"/>
</dbReference>
<name>X1FCL7_9ZZZZ</name>
<dbReference type="GO" id="GO:0016787">
    <property type="term" value="F:hydrolase activity"/>
    <property type="evidence" value="ECO:0007669"/>
    <property type="project" value="UniProtKB-KW"/>
</dbReference>
<keyword evidence="2" id="KW-0255">Endonuclease</keyword>
<dbReference type="InterPro" id="IPR016071">
    <property type="entry name" value="Staphylococal_nuclease_OB-fold"/>
</dbReference>
<dbReference type="PANTHER" id="PTHR12302">
    <property type="entry name" value="EBNA2 BINDING PROTEIN P100"/>
    <property type="match status" value="1"/>
</dbReference>
<keyword evidence="1" id="KW-0540">Nuclease</keyword>
<comment type="caution">
    <text evidence="5">The sequence shown here is derived from an EMBL/GenBank/DDBJ whole genome shotgun (WGS) entry which is preliminary data.</text>
</comment>
<sequence>TECNKNLLSWSKKDNEDIKVWLEGDIEKRDKYGRLLGYVYLDPGGNSMVNEELLSQGYALLETIPPNYKYRHTFKELAKEAWQKKKGLWSACGIQEILNSDEVEDNTEQYLGKIVTVQYEVARIGITKGIVFLNSREDYEGYFTIVIYSDELAADFPQSDIDISSLKRRVLRVTGKLELYEAKDYEQPQIIVEAPWQIELMEE</sequence>
<dbReference type="PROSITE" id="PS01284">
    <property type="entry name" value="TNASE_2"/>
    <property type="match status" value="1"/>
</dbReference>
<dbReference type="Pfam" id="PF00565">
    <property type="entry name" value="SNase"/>
    <property type="match status" value="1"/>
</dbReference>
<dbReference type="InterPro" id="IPR035437">
    <property type="entry name" value="SNase_OB-fold_sf"/>
</dbReference>
<accession>X1FCL7</accession>
<evidence type="ECO:0000313" key="5">
    <source>
        <dbReference type="EMBL" id="GAH30300.1"/>
    </source>
</evidence>
<dbReference type="InterPro" id="IPR002071">
    <property type="entry name" value="Thermonucl_AS"/>
</dbReference>
<dbReference type="EMBL" id="BARU01002654">
    <property type="protein sequence ID" value="GAH30300.1"/>
    <property type="molecule type" value="Genomic_DNA"/>
</dbReference>
<dbReference type="GO" id="GO:0004519">
    <property type="term" value="F:endonuclease activity"/>
    <property type="evidence" value="ECO:0007669"/>
    <property type="project" value="UniProtKB-KW"/>
</dbReference>
<evidence type="ECO:0000256" key="1">
    <source>
        <dbReference type="ARBA" id="ARBA00022722"/>
    </source>
</evidence>
<feature type="non-terminal residue" evidence="5">
    <location>
        <position position="1"/>
    </location>
</feature>
<keyword evidence="3" id="KW-0378">Hydrolase</keyword>
<reference evidence="5" key="1">
    <citation type="journal article" date="2014" name="Front. Microbiol.">
        <title>High frequency of phylogenetically diverse reductive dehalogenase-homologous genes in deep subseafloor sedimentary metagenomes.</title>
        <authorList>
            <person name="Kawai M."/>
            <person name="Futagami T."/>
            <person name="Toyoda A."/>
            <person name="Takaki Y."/>
            <person name="Nishi S."/>
            <person name="Hori S."/>
            <person name="Arai W."/>
            <person name="Tsubouchi T."/>
            <person name="Morono Y."/>
            <person name="Uchiyama I."/>
            <person name="Ito T."/>
            <person name="Fujiyama A."/>
            <person name="Inagaki F."/>
            <person name="Takami H."/>
        </authorList>
    </citation>
    <scope>NUCLEOTIDE SEQUENCE</scope>
    <source>
        <strain evidence="5">Expedition CK06-06</strain>
    </source>
</reference>
<organism evidence="5">
    <name type="scientific">marine sediment metagenome</name>
    <dbReference type="NCBI Taxonomy" id="412755"/>
    <lineage>
        <taxon>unclassified sequences</taxon>
        <taxon>metagenomes</taxon>
        <taxon>ecological metagenomes</taxon>
    </lineage>
</organism>
<gene>
    <name evidence="5" type="ORF">S03H2_06164</name>
</gene>
<proteinExistence type="predicted"/>
<dbReference type="GO" id="GO:0003676">
    <property type="term" value="F:nucleic acid binding"/>
    <property type="evidence" value="ECO:0007669"/>
    <property type="project" value="InterPro"/>
</dbReference>
<dbReference type="Gene3D" id="2.40.50.90">
    <property type="match status" value="1"/>
</dbReference>